<sequence length="106" mass="12125">MAFAYLQKDETISNFILPGHQRQVRDGDAYQLVQDHCKIPNVPVHSKILKKFTDKGLDPKLNKCSGDADFTLLKNNILHLTDNSLESRCCVHKIFRPVLLPTDDFM</sequence>
<name>A0A8J2L440_9HEXA</name>
<organism evidence="1 2">
    <name type="scientific">Allacma fusca</name>
    <dbReference type="NCBI Taxonomy" id="39272"/>
    <lineage>
        <taxon>Eukaryota</taxon>
        <taxon>Metazoa</taxon>
        <taxon>Ecdysozoa</taxon>
        <taxon>Arthropoda</taxon>
        <taxon>Hexapoda</taxon>
        <taxon>Collembola</taxon>
        <taxon>Symphypleona</taxon>
        <taxon>Sminthuridae</taxon>
        <taxon>Allacma</taxon>
    </lineage>
</organism>
<comment type="caution">
    <text evidence="1">The sequence shown here is derived from an EMBL/GenBank/DDBJ whole genome shotgun (WGS) entry which is preliminary data.</text>
</comment>
<reference evidence="1" key="1">
    <citation type="submission" date="2021-06" db="EMBL/GenBank/DDBJ databases">
        <authorList>
            <person name="Hodson N. C."/>
            <person name="Mongue J. A."/>
            <person name="Jaron S. K."/>
        </authorList>
    </citation>
    <scope>NUCLEOTIDE SEQUENCE</scope>
</reference>
<evidence type="ECO:0000313" key="1">
    <source>
        <dbReference type="EMBL" id="CAG7825923.1"/>
    </source>
</evidence>
<evidence type="ECO:0000313" key="2">
    <source>
        <dbReference type="Proteomes" id="UP000708208"/>
    </source>
</evidence>
<protein>
    <submittedName>
        <fullName evidence="1">Uncharacterized protein</fullName>
    </submittedName>
</protein>
<dbReference type="EMBL" id="CAJVCH010537901">
    <property type="protein sequence ID" value="CAG7825923.1"/>
    <property type="molecule type" value="Genomic_DNA"/>
</dbReference>
<keyword evidence="2" id="KW-1185">Reference proteome</keyword>
<gene>
    <name evidence="1" type="ORF">AFUS01_LOCUS36003</name>
</gene>
<dbReference type="AlphaFoldDB" id="A0A8J2L440"/>
<accession>A0A8J2L440</accession>
<proteinExistence type="predicted"/>
<dbReference type="Proteomes" id="UP000708208">
    <property type="component" value="Unassembled WGS sequence"/>
</dbReference>